<dbReference type="GO" id="GO:0000976">
    <property type="term" value="F:transcription cis-regulatory region binding"/>
    <property type="evidence" value="ECO:0007669"/>
    <property type="project" value="TreeGrafter"/>
</dbReference>
<feature type="domain" description="HTH tetR-type" evidence="3">
    <location>
        <begin position="8"/>
        <end position="68"/>
    </location>
</feature>
<dbReference type="InterPro" id="IPR050109">
    <property type="entry name" value="HTH-type_TetR-like_transc_reg"/>
</dbReference>
<dbReference type="SUPFAM" id="SSF48498">
    <property type="entry name" value="Tetracyclin repressor-like, C-terminal domain"/>
    <property type="match status" value="1"/>
</dbReference>
<sequence>MQKSWETSRAAKRIMSAAVEVFSERGFGGTSTRDIARRLEMSSAAMYPHFDSKEDLLFAIAIDGHRRALETLQDAARAPAPTHSAKLATTVEAFANWEVDNRALARVVQYEIRALAPEHYRDVIELRRSTSNLIESIIVDGHRDGEFRCASIPDVTLAINSLCVDICRWFPSAQHRDGAALARSYARMAVAMARTDELT</sequence>
<gene>
    <name evidence="4" type="ORF">Z045_25455</name>
</gene>
<dbReference type="InterPro" id="IPR001647">
    <property type="entry name" value="HTH_TetR"/>
</dbReference>
<comment type="caution">
    <text evidence="4">The sequence shown here is derived from an EMBL/GenBank/DDBJ whole genome shotgun (WGS) entry which is preliminary data.</text>
</comment>
<reference evidence="4 5" key="2">
    <citation type="journal article" date="2016" name="Genome Announc.">
        <title>Draft Genome Sequence of a Versatile Hydrocarbon-Degrading Bacterium, Rhodococcus pyridinivorans Strain KG-16, Collected from Oil Fields in India.</title>
        <authorList>
            <person name="Aggarwal R.K."/>
            <person name="Dawar C."/>
            <person name="Phanindranath R."/>
            <person name="Mutnuri L."/>
            <person name="Dayal A.M."/>
        </authorList>
    </citation>
    <scope>NUCLEOTIDE SEQUENCE [LARGE SCALE GENOMIC DNA]</scope>
    <source>
        <strain evidence="4 5">KG-16</strain>
    </source>
</reference>
<dbReference type="PROSITE" id="PS50977">
    <property type="entry name" value="HTH_TETR_2"/>
    <property type="match status" value="1"/>
</dbReference>
<dbReference type="PATRIC" id="fig|1441730.3.peg.5366"/>
<dbReference type="AlphaFoldDB" id="A0A0V9UD74"/>
<dbReference type="PANTHER" id="PTHR30055">
    <property type="entry name" value="HTH-TYPE TRANSCRIPTIONAL REGULATOR RUTR"/>
    <property type="match status" value="1"/>
</dbReference>
<dbReference type="InterPro" id="IPR041490">
    <property type="entry name" value="KstR2_TetR_C"/>
</dbReference>
<dbReference type="Proteomes" id="UP000053060">
    <property type="component" value="Unassembled WGS sequence"/>
</dbReference>
<dbReference type="Gene3D" id="1.10.357.10">
    <property type="entry name" value="Tetracycline Repressor, domain 2"/>
    <property type="match status" value="1"/>
</dbReference>
<dbReference type="PRINTS" id="PR00455">
    <property type="entry name" value="HTHTETR"/>
</dbReference>
<accession>A0A0V9UD74</accession>
<proteinExistence type="predicted"/>
<dbReference type="SUPFAM" id="SSF46689">
    <property type="entry name" value="Homeodomain-like"/>
    <property type="match status" value="1"/>
</dbReference>
<dbReference type="PANTHER" id="PTHR30055:SF200">
    <property type="entry name" value="HTH-TYPE TRANSCRIPTIONAL REPRESSOR BDCR"/>
    <property type="match status" value="1"/>
</dbReference>
<evidence type="ECO:0000313" key="5">
    <source>
        <dbReference type="Proteomes" id="UP000053060"/>
    </source>
</evidence>
<protein>
    <recommendedName>
        <fullName evidence="3">HTH tetR-type domain-containing protein</fullName>
    </recommendedName>
</protein>
<dbReference type="InterPro" id="IPR036271">
    <property type="entry name" value="Tet_transcr_reg_TetR-rel_C_sf"/>
</dbReference>
<dbReference type="GO" id="GO:0003700">
    <property type="term" value="F:DNA-binding transcription factor activity"/>
    <property type="evidence" value="ECO:0007669"/>
    <property type="project" value="TreeGrafter"/>
</dbReference>
<reference evidence="5" key="1">
    <citation type="submission" date="2015-01" db="EMBL/GenBank/DDBJ databases">
        <title>Draft genome sequence of Rhodococcus pyridinivorans strain KG-16, a hydrocarbon-degrading bacterium.</title>
        <authorList>
            <person name="Aggarwal R.K."/>
            <person name="Dawar C."/>
        </authorList>
    </citation>
    <scope>NUCLEOTIDE SEQUENCE [LARGE SCALE GENOMIC DNA]</scope>
    <source>
        <strain evidence="5">KG-16</strain>
    </source>
</reference>
<evidence type="ECO:0000313" key="4">
    <source>
        <dbReference type="EMBL" id="KSZ56045.1"/>
    </source>
</evidence>
<organism evidence="4 5">
    <name type="scientific">Rhodococcus pyridinivorans KG-16</name>
    <dbReference type="NCBI Taxonomy" id="1441730"/>
    <lineage>
        <taxon>Bacteria</taxon>
        <taxon>Bacillati</taxon>
        <taxon>Actinomycetota</taxon>
        <taxon>Actinomycetes</taxon>
        <taxon>Mycobacteriales</taxon>
        <taxon>Nocardiaceae</taxon>
        <taxon>Rhodococcus</taxon>
    </lineage>
</organism>
<evidence type="ECO:0000256" key="2">
    <source>
        <dbReference type="PROSITE-ProRule" id="PRU00335"/>
    </source>
</evidence>
<dbReference type="EMBL" id="AZXY01000025">
    <property type="protein sequence ID" value="KSZ56045.1"/>
    <property type="molecule type" value="Genomic_DNA"/>
</dbReference>
<dbReference type="InterPro" id="IPR009057">
    <property type="entry name" value="Homeodomain-like_sf"/>
</dbReference>
<keyword evidence="1 2" id="KW-0238">DNA-binding</keyword>
<name>A0A0V9UD74_9NOCA</name>
<evidence type="ECO:0000256" key="1">
    <source>
        <dbReference type="ARBA" id="ARBA00023125"/>
    </source>
</evidence>
<dbReference type="Pfam" id="PF00440">
    <property type="entry name" value="TetR_N"/>
    <property type="match status" value="1"/>
</dbReference>
<feature type="DNA-binding region" description="H-T-H motif" evidence="2">
    <location>
        <begin position="31"/>
        <end position="50"/>
    </location>
</feature>
<evidence type="ECO:0000259" key="3">
    <source>
        <dbReference type="PROSITE" id="PS50977"/>
    </source>
</evidence>
<dbReference type="Pfam" id="PF17932">
    <property type="entry name" value="TetR_C_24"/>
    <property type="match status" value="1"/>
</dbReference>